<keyword evidence="3" id="KW-1185">Reference proteome</keyword>
<feature type="non-terminal residue" evidence="2">
    <location>
        <position position="365"/>
    </location>
</feature>
<dbReference type="AlphaFoldDB" id="A0A5C3QIC8"/>
<gene>
    <name evidence="2" type="ORF">BDV98DRAFT_568869</name>
</gene>
<dbReference type="GO" id="GO:0007166">
    <property type="term" value="P:cell surface receptor signaling pathway"/>
    <property type="evidence" value="ECO:0007669"/>
    <property type="project" value="InterPro"/>
</dbReference>
<dbReference type="Gene3D" id="1.20.930.20">
    <property type="entry name" value="Adaptor protein Cbl, N-terminal domain"/>
    <property type="match status" value="1"/>
</dbReference>
<evidence type="ECO:0000313" key="3">
    <source>
        <dbReference type="Proteomes" id="UP000305067"/>
    </source>
</evidence>
<feature type="region of interest" description="Disordered" evidence="1">
    <location>
        <begin position="181"/>
        <end position="233"/>
    </location>
</feature>
<organism evidence="2 3">
    <name type="scientific">Pterulicium gracile</name>
    <dbReference type="NCBI Taxonomy" id="1884261"/>
    <lineage>
        <taxon>Eukaryota</taxon>
        <taxon>Fungi</taxon>
        <taxon>Dikarya</taxon>
        <taxon>Basidiomycota</taxon>
        <taxon>Agaricomycotina</taxon>
        <taxon>Agaricomycetes</taxon>
        <taxon>Agaricomycetidae</taxon>
        <taxon>Agaricales</taxon>
        <taxon>Pleurotineae</taxon>
        <taxon>Pterulaceae</taxon>
        <taxon>Pterulicium</taxon>
    </lineage>
</organism>
<evidence type="ECO:0000256" key="1">
    <source>
        <dbReference type="SAM" id="MobiDB-lite"/>
    </source>
</evidence>
<protein>
    <submittedName>
        <fullName evidence="2">Uncharacterized protein</fullName>
    </submittedName>
</protein>
<feature type="compositionally biased region" description="Polar residues" evidence="1">
    <location>
        <begin position="195"/>
        <end position="228"/>
    </location>
</feature>
<dbReference type="EMBL" id="ML178827">
    <property type="protein sequence ID" value="TFL00880.1"/>
    <property type="molecule type" value="Genomic_DNA"/>
</dbReference>
<sequence length="365" mass="40389">MAEVTHATSASGLTPCSVPTCMETVSLALVTSMEAIPIALGALKGTHALLHAIEKAGLEKAAFREPNARAEKFLDQIVEDLRSRRPEELKAYEQYVKRFHKLVEDIYKEAQAFSKRTLVGRIYRSGEIEPTIDTLKNKLADVISAYMMQHLHDMNRTAPIAQQSLSSHKVSLEVVGDVRHTVSTSSSKAREHQSKLSASPLRSQTIRTDAQSTTDASPQGISVEINSPSHEHGPIAIADTAHRSHYRTGSRSSTQAYETNHSSFQAQTAQTAPPAYTLTPSTQAPATQARNLLTSTHTSISASPSRSYHETYRRFISAVPLRSISSPHSWPVLLLRRHRRTGRTMCRADHTLNSRLSRNPDHYLV</sequence>
<dbReference type="CDD" id="cd21037">
    <property type="entry name" value="MLKL_NTD"/>
    <property type="match status" value="1"/>
</dbReference>
<reference evidence="2 3" key="1">
    <citation type="journal article" date="2019" name="Nat. Ecol. Evol.">
        <title>Megaphylogeny resolves global patterns of mushroom evolution.</title>
        <authorList>
            <person name="Varga T."/>
            <person name="Krizsan K."/>
            <person name="Foldi C."/>
            <person name="Dima B."/>
            <person name="Sanchez-Garcia M."/>
            <person name="Sanchez-Ramirez S."/>
            <person name="Szollosi G.J."/>
            <person name="Szarkandi J.G."/>
            <person name="Papp V."/>
            <person name="Albert L."/>
            <person name="Andreopoulos W."/>
            <person name="Angelini C."/>
            <person name="Antonin V."/>
            <person name="Barry K.W."/>
            <person name="Bougher N.L."/>
            <person name="Buchanan P."/>
            <person name="Buyck B."/>
            <person name="Bense V."/>
            <person name="Catcheside P."/>
            <person name="Chovatia M."/>
            <person name="Cooper J."/>
            <person name="Damon W."/>
            <person name="Desjardin D."/>
            <person name="Finy P."/>
            <person name="Geml J."/>
            <person name="Haridas S."/>
            <person name="Hughes K."/>
            <person name="Justo A."/>
            <person name="Karasinski D."/>
            <person name="Kautmanova I."/>
            <person name="Kiss B."/>
            <person name="Kocsube S."/>
            <person name="Kotiranta H."/>
            <person name="LaButti K.M."/>
            <person name="Lechner B.E."/>
            <person name="Liimatainen K."/>
            <person name="Lipzen A."/>
            <person name="Lukacs Z."/>
            <person name="Mihaltcheva S."/>
            <person name="Morgado L.N."/>
            <person name="Niskanen T."/>
            <person name="Noordeloos M.E."/>
            <person name="Ohm R.A."/>
            <person name="Ortiz-Santana B."/>
            <person name="Ovrebo C."/>
            <person name="Racz N."/>
            <person name="Riley R."/>
            <person name="Savchenko A."/>
            <person name="Shiryaev A."/>
            <person name="Soop K."/>
            <person name="Spirin V."/>
            <person name="Szebenyi C."/>
            <person name="Tomsovsky M."/>
            <person name="Tulloss R.E."/>
            <person name="Uehling J."/>
            <person name="Grigoriev I.V."/>
            <person name="Vagvolgyi C."/>
            <person name="Papp T."/>
            <person name="Martin F.M."/>
            <person name="Miettinen O."/>
            <person name="Hibbett D.S."/>
            <person name="Nagy L.G."/>
        </authorList>
    </citation>
    <scope>NUCLEOTIDE SEQUENCE [LARGE SCALE GENOMIC DNA]</scope>
    <source>
        <strain evidence="2 3">CBS 309.79</strain>
    </source>
</reference>
<name>A0A5C3QIC8_9AGAR</name>
<dbReference type="InterPro" id="IPR036537">
    <property type="entry name" value="Adaptor_Cbl_N_dom_sf"/>
</dbReference>
<accession>A0A5C3QIC8</accession>
<proteinExistence type="predicted"/>
<dbReference type="InterPro" id="IPR059179">
    <property type="entry name" value="MLKL-like_MCAfunc"/>
</dbReference>
<evidence type="ECO:0000313" key="2">
    <source>
        <dbReference type="EMBL" id="TFL00880.1"/>
    </source>
</evidence>
<dbReference type="Proteomes" id="UP000305067">
    <property type="component" value="Unassembled WGS sequence"/>
</dbReference>